<dbReference type="InterPro" id="IPR030465">
    <property type="entry name" value="CEP131"/>
</dbReference>
<feature type="region of interest" description="Disordered" evidence="2">
    <location>
        <begin position="696"/>
        <end position="717"/>
    </location>
</feature>
<dbReference type="GO" id="GO:0005929">
    <property type="term" value="C:cilium"/>
    <property type="evidence" value="ECO:0007669"/>
    <property type="project" value="GOC"/>
</dbReference>
<accession>A0A2R5G9T7</accession>
<evidence type="ECO:0000313" key="4">
    <source>
        <dbReference type="Proteomes" id="UP000241890"/>
    </source>
</evidence>
<proteinExistence type="predicted"/>
<protein>
    <submittedName>
        <fullName evidence="3">Centrosomal protein of 131 kDa</fullName>
    </submittedName>
</protein>
<feature type="compositionally biased region" description="Basic and acidic residues" evidence="2">
    <location>
        <begin position="8"/>
        <end position="53"/>
    </location>
</feature>
<name>A0A2R5G9T7_9STRA</name>
<keyword evidence="4" id="KW-1185">Reference proteome</keyword>
<comment type="caution">
    <text evidence="3">The sequence shown here is derived from an EMBL/GenBank/DDBJ whole genome shotgun (WGS) entry which is preliminary data.</text>
</comment>
<evidence type="ECO:0000256" key="1">
    <source>
        <dbReference type="SAM" id="Coils"/>
    </source>
</evidence>
<feature type="region of interest" description="Disordered" evidence="2">
    <location>
        <begin position="1"/>
        <end position="76"/>
    </location>
</feature>
<evidence type="ECO:0000313" key="3">
    <source>
        <dbReference type="EMBL" id="GBG27780.1"/>
    </source>
</evidence>
<feature type="region of interest" description="Disordered" evidence="2">
    <location>
        <begin position="270"/>
        <end position="297"/>
    </location>
</feature>
<dbReference type="PANTHER" id="PTHR31540:SF1">
    <property type="entry name" value="CENTROSOMAL PROTEIN OF 131 KDA"/>
    <property type="match status" value="1"/>
</dbReference>
<keyword evidence="1" id="KW-0175">Coiled coil</keyword>
<dbReference type="GO" id="GO:0035735">
    <property type="term" value="P:intraciliary transport involved in cilium assembly"/>
    <property type="evidence" value="ECO:0007669"/>
    <property type="project" value="InterPro"/>
</dbReference>
<dbReference type="InParanoid" id="A0A2R5G9T7"/>
<reference evidence="3 4" key="1">
    <citation type="submission" date="2017-12" db="EMBL/GenBank/DDBJ databases">
        <title>Sequencing, de novo assembly and annotation of complete genome of a new Thraustochytrid species, strain FCC1311.</title>
        <authorList>
            <person name="Sedici K."/>
            <person name="Godart F."/>
            <person name="Aiese Cigliano R."/>
            <person name="Sanseverino W."/>
            <person name="Barakat M."/>
            <person name="Ortet P."/>
            <person name="Marechal E."/>
            <person name="Cagnac O."/>
            <person name="Amato A."/>
        </authorList>
    </citation>
    <scope>NUCLEOTIDE SEQUENCE [LARGE SCALE GENOMIC DNA]</scope>
</reference>
<organism evidence="3 4">
    <name type="scientific">Hondaea fermentalgiana</name>
    <dbReference type="NCBI Taxonomy" id="2315210"/>
    <lineage>
        <taxon>Eukaryota</taxon>
        <taxon>Sar</taxon>
        <taxon>Stramenopiles</taxon>
        <taxon>Bigyra</taxon>
        <taxon>Labyrinthulomycetes</taxon>
        <taxon>Thraustochytrida</taxon>
        <taxon>Thraustochytriidae</taxon>
        <taxon>Hondaea</taxon>
    </lineage>
</organism>
<feature type="compositionally biased region" description="Basic and acidic residues" evidence="2">
    <location>
        <begin position="287"/>
        <end position="297"/>
    </location>
</feature>
<sequence>MVSRKLRKENLTDSLKLNRERLASTPRHDDVDRVKTMSARSKNENSMRESKYEDDAENLGSRENHSKPRIAFAEKPPKVVRATETGIKDELFSFLDEAAASAAGERDATISRLGYKEGAKRYDWEVDEENEEDEHALDMSGNDDSVEAADDIAEVSRGLTPSIESHPISKHMRAQSSNRNHGSHGPSRSRKMREGVRRIPAQLDEDDETRSHFAADSPMSRATLATGGMRSASASSMGTSSTSARYSSLKLELEDKRKTIEALKQALERTRREKAEAAHKAAAATKEGMERQRAEHEQAVARHLGFIDKLLADKKQLAAKVEELASRIKRGEEDMARKMRDTEEKHARELSRVKDTMAAADAAKRQRWQKEKTKELKELTIKGLEPEVQSILAKHKDDLRVIEDRFKDEARAIRDAQEREKERALAELRARHLSDLEEVRSGERTSMLGKLRQMEERHQEDLQAQRARLEGEFEDLRKRHREELREAQDALKQRVADAARQRESELEVEKRRLEAQLEGLEQKWALEKEQWQARVVRKLEEKAATEERKLREKLTAQRDKQIDAVIGKLYAEQESKAAEKDSELRESIRAAEARAEAAAREAEAEAAEWRAKFERLRNTRQAEKQTFSSAEARVRDLERQAEARERRIVELSAKTASTNDLLAEREQQIRAEYAERNANQIRRQAELQDRVEAAHEELARERAARKKSETELQANFEEETAEIHRRVRATLARKDETIRAMRAQIEDMEARFATYDELLEKQRQDFVGGSDINS</sequence>
<feature type="compositionally biased region" description="Basic and acidic residues" evidence="2">
    <location>
        <begin position="270"/>
        <end position="279"/>
    </location>
</feature>
<dbReference type="Proteomes" id="UP000241890">
    <property type="component" value="Unassembled WGS sequence"/>
</dbReference>
<evidence type="ECO:0000256" key="2">
    <source>
        <dbReference type="SAM" id="MobiDB-lite"/>
    </source>
</evidence>
<dbReference type="OrthoDB" id="197735at2759"/>
<dbReference type="AlphaFoldDB" id="A0A2R5G9T7"/>
<feature type="compositionally biased region" description="Basic and acidic residues" evidence="2">
    <location>
        <begin position="696"/>
        <end position="710"/>
    </location>
</feature>
<feature type="region of interest" description="Disordered" evidence="2">
    <location>
        <begin position="159"/>
        <end position="221"/>
    </location>
</feature>
<gene>
    <name evidence="3" type="ORF">FCC1311_040032</name>
</gene>
<dbReference type="EMBL" id="BEYU01000035">
    <property type="protein sequence ID" value="GBG27780.1"/>
    <property type="molecule type" value="Genomic_DNA"/>
</dbReference>
<feature type="coiled-coil region" evidence="1">
    <location>
        <begin position="399"/>
        <end position="556"/>
    </location>
</feature>
<dbReference type="PANTHER" id="PTHR31540">
    <property type="entry name" value="CENTROSOMAL PROTEIN OF 131 KDA"/>
    <property type="match status" value="1"/>
</dbReference>